<sequence length="108" mass="12275">MSAKTPWKDNTENLREVPRICVAKLPPSLGMEHHALAWPSFLQHPESKFRHGSKPSSSQALQSPRICVEVDAYAWKLTSSAQNLISPTHMREILRICLESYAYAWEAD</sequence>
<organism evidence="1 2">
    <name type="scientific">Stylosanthes scabra</name>
    <dbReference type="NCBI Taxonomy" id="79078"/>
    <lineage>
        <taxon>Eukaryota</taxon>
        <taxon>Viridiplantae</taxon>
        <taxon>Streptophyta</taxon>
        <taxon>Embryophyta</taxon>
        <taxon>Tracheophyta</taxon>
        <taxon>Spermatophyta</taxon>
        <taxon>Magnoliopsida</taxon>
        <taxon>eudicotyledons</taxon>
        <taxon>Gunneridae</taxon>
        <taxon>Pentapetalae</taxon>
        <taxon>rosids</taxon>
        <taxon>fabids</taxon>
        <taxon>Fabales</taxon>
        <taxon>Fabaceae</taxon>
        <taxon>Papilionoideae</taxon>
        <taxon>50 kb inversion clade</taxon>
        <taxon>dalbergioids sensu lato</taxon>
        <taxon>Dalbergieae</taxon>
        <taxon>Pterocarpus clade</taxon>
        <taxon>Stylosanthes</taxon>
    </lineage>
</organism>
<protein>
    <submittedName>
        <fullName evidence="1">Uncharacterized protein</fullName>
    </submittedName>
</protein>
<keyword evidence="2" id="KW-1185">Reference proteome</keyword>
<dbReference type="EMBL" id="JASCZI010272794">
    <property type="protein sequence ID" value="MED6223520.1"/>
    <property type="molecule type" value="Genomic_DNA"/>
</dbReference>
<proteinExistence type="predicted"/>
<accession>A0ABU6ZNG2</accession>
<dbReference type="Proteomes" id="UP001341840">
    <property type="component" value="Unassembled WGS sequence"/>
</dbReference>
<gene>
    <name evidence="1" type="ORF">PIB30_074680</name>
</gene>
<comment type="caution">
    <text evidence="1">The sequence shown here is derived from an EMBL/GenBank/DDBJ whole genome shotgun (WGS) entry which is preliminary data.</text>
</comment>
<evidence type="ECO:0000313" key="1">
    <source>
        <dbReference type="EMBL" id="MED6223520.1"/>
    </source>
</evidence>
<name>A0ABU6ZNG2_9FABA</name>
<reference evidence="1 2" key="1">
    <citation type="journal article" date="2023" name="Plants (Basel)">
        <title>Bridging the Gap: Combining Genomics and Transcriptomics Approaches to Understand Stylosanthes scabra, an Orphan Legume from the Brazilian Caatinga.</title>
        <authorList>
            <person name="Ferreira-Neto J.R.C."/>
            <person name="da Silva M.D."/>
            <person name="Binneck E."/>
            <person name="de Melo N.F."/>
            <person name="da Silva R.H."/>
            <person name="de Melo A.L.T.M."/>
            <person name="Pandolfi V."/>
            <person name="Bustamante F.O."/>
            <person name="Brasileiro-Vidal A.C."/>
            <person name="Benko-Iseppon A.M."/>
        </authorList>
    </citation>
    <scope>NUCLEOTIDE SEQUENCE [LARGE SCALE GENOMIC DNA]</scope>
    <source>
        <tissue evidence="1">Leaves</tissue>
    </source>
</reference>
<evidence type="ECO:0000313" key="2">
    <source>
        <dbReference type="Proteomes" id="UP001341840"/>
    </source>
</evidence>